<organism evidence="5 6">
    <name type="scientific">Nepenthes gracilis</name>
    <name type="common">Slender pitcher plant</name>
    <dbReference type="NCBI Taxonomy" id="150966"/>
    <lineage>
        <taxon>Eukaryota</taxon>
        <taxon>Viridiplantae</taxon>
        <taxon>Streptophyta</taxon>
        <taxon>Embryophyta</taxon>
        <taxon>Tracheophyta</taxon>
        <taxon>Spermatophyta</taxon>
        <taxon>Magnoliopsida</taxon>
        <taxon>eudicotyledons</taxon>
        <taxon>Gunneridae</taxon>
        <taxon>Pentapetalae</taxon>
        <taxon>Caryophyllales</taxon>
        <taxon>Nepenthaceae</taxon>
        <taxon>Nepenthes</taxon>
    </lineage>
</organism>
<dbReference type="Proteomes" id="UP001279734">
    <property type="component" value="Unassembled WGS sequence"/>
</dbReference>
<keyword evidence="4" id="KW-0460">Magnesium</keyword>
<dbReference type="GO" id="GO:0046872">
    <property type="term" value="F:metal ion binding"/>
    <property type="evidence" value="ECO:0007669"/>
    <property type="project" value="UniProtKB-KW"/>
</dbReference>
<keyword evidence="3" id="KW-0479">Metal-binding</keyword>
<dbReference type="Gene3D" id="3.40.50.150">
    <property type="entry name" value="Vaccinia Virus protein VP39"/>
    <property type="match status" value="1"/>
</dbReference>
<evidence type="ECO:0000256" key="2">
    <source>
        <dbReference type="ARBA" id="ARBA00022679"/>
    </source>
</evidence>
<dbReference type="SUPFAM" id="SSF53335">
    <property type="entry name" value="S-adenosyl-L-methionine-dependent methyltransferases"/>
    <property type="match status" value="1"/>
</dbReference>
<comment type="caution">
    <text evidence="5">The sequence shown here is derived from an EMBL/GenBank/DDBJ whole genome shotgun (WGS) entry which is preliminary data.</text>
</comment>
<protein>
    <submittedName>
        <fullName evidence="5">Uncharacterized protein</fullName>
    </submittedName>
</protein>
<dbReference type="InterPro" id="IPR005299">
    <property type="entry name" value="MeTrfase_7"/>
</dbReference>
<dbReference type="Gene3D" id="1.10.1200.270">
    <property type="entry name" value="Methyltransferase, alpha-helical capping domain"/>
    <property type="match status" value="1"/>
</dbReference>
<evidence type="ECO:0000256" key="4">
    <source>
        <dbReference type="ARBA" id="ARBA00022842"/>
    </source>
</evidence>
<dbReference type="InterPro" id="IPR042086">
    <property type="entry name" value="MeTrfase_capping"/>
</dbReference>
<dbReference type="GO" id="GO:0032259">
    <property type="term" value="P:methylation"/>
    <property type="evidence" value="ECO:0007669"/>
    <property type="project" value="UniProtKB-KW"/>
</dbReference>
<gene>
    <name evidence="5" type="ORF">Nepgr_019336</name>
</gene>
<keyword evidence="6" id="KW-1185">Reference proteome</keyword>
<dbReference type="GO" id="GO:0008168">
    <property type="term" value="F:methyltransferase activity"/>
    <property type="evidence" value="ECO:0007669"/>
    <property type="project" value="UniProtKB-KW"/>
</dbReference>
<proteinExistence type="predicted"/>
<name>A0AAD3STC9_NEPGR</name>
<evidence type="ECO:0000313" key="6">
    <source>
        <dbReference type="Proteomes" id="UP001279734"/>
    </source>
</evidence>
<keyword evidence="2" id="KW-0808">Transferase</keyword>
<dbReference type="EMBL" id="BSYO01000018">
    <property type="protein sequence ID" value="GMH17495.1"/>
    <property type="molecule type" value="Genomic_DNA"/>
</dbReference>
<evidence type="ECO:0000313" key="5">
    <source>
        <dbReference type="EMBL" id="GMH17495.1"/>
    </source>
</evidence>
<evidence type="ECO:0000256" key="3">
    <source>
        <dbReference type="ARBA" id="ARBA00022723"/>
    </source>
</evidence>
<evidence type="ECO:0000256" key="1">
    <source>
        <dbReference type="ARBA" id="ARBA00022603"/>
    </source>
</evidence>
<reference evidence="5" key="1">
    <citation type="submission" date="2023-05" db="EMBL/GenBank/DDBJ databases">
        <title>Nepenthes gracilis genome sequencing.</title>
        <authorList>
            <person name="Fukushima K."/>
        </authorList>
    </citation>
    <scope>NUCLEOTIDE SEQUENCE</scope>
    <source>
        <strain evidence="5">SING2019-196</strain>
    </source>
</reference>
<dbReference type="Pfam" id="PF03492">
    <property type="entry name" value="Methyltransf_7"/>
    <property type="match status" value="1"/>
</dbReference>
<dbReference type="PANTHER" id="PTHR31009">
    <property type="entry name" value="S-ADENOSYL-L-METHIONINE:CARBOXYL METHYLTRANSFERASE FAMILY PROTEIN"/>
    <property type="match status" value="1"/>
</dbReference>
<keyword evidence="1" id="KW-0489">Methyltransferase</keyword>
<dbReference type="AlphaFoldDB" id="A0AAD3STC9"/>
<dbReference type="InterPro" id="IPR029063">
    <property type="entry name" value="SAM-dependent_MTases_sf"/>
</dbReference>
<accession>A0AAD3STC9</accession>
<sequence length="114" mass="12987">MLLSLGVDCSISYDYGFEGIIQEEKVDCFNLPYYTASIQEVKTIVEDEGSFIINRLEAMELYWDIEGSCEGKNSFLSSGEKVAKMLRFVVESMLSCFFGIELMDELFGITDEDR</sequence>